<evidence type="ECO:0000256" key="6">
    <source>
        <dbReference type="SAM" id="Phobius"/>
    </source>
</evidence>
<evidence type="ECO:0000256" key="4">
    <source>
        <dbReference type="PIRSR" id="PIRSR602401-1"/>
    </source>
</evidence>
<dbReference type="GO" id="GO:0004497">
    <property type="term" value="F:monooxygenase activity"/>
    <property type="evidence" value="ECO:0007669"/>
    <property type="project" value="UniProtKB-KW"/>
</dbReference>
<dbReference type="PANTHER" id="PTHR47955:SF18">
    <property type="entry name" value="CYTOCHROME P450 71A1-LIKE"/>
    <property type="match status" value="1"/>
</dbReference>
<dbReference type="Proteomes" id="UP000230069">
    <property type="component" value="Unassembled WGS sequence"/>
</dbReference>
<evidence type="ECO:0000256" key="3">
    <source>
        <dbReference type="ARBA" id="ARBA00023004"/>
    </source>
</evidence>
<reference evidence="7 8" key="1">
    <citation type="submission" date="2017-09" db="EMBL/GenBank/DDBJ databases">
        <title>WGS assembly of Aquilegia coerulea Goldsmith.</title>
        <authorList>
            <person name="Hodges S."/>
            <person name="Kramer E."/>
            <person name="Nordborg M."/>
            <person name="Tomkins J."/>
            <person name="Borevitz J."/>
            <person name="Derieg N."/>
            <person name="Yan J."/>
            <person name="Mihaltcheva S."/>
            <person name="Hayes R.D."/>
            <person name="Rokhsar D."/>
        </authorList>
    </citation>
    <scope>NUCLEOTIDE SEQUENCE [LARGE SCALE GENOMIC DNA]</scope>
    <source>
        <strain evidence="8">cv. Goldsmith</strain>
    </source>
</reference>
<evidence type="ECO:0008006" key="9">
    <source>
        <dbReference type="Google" id="ProtNLM"/>
    </source>
</evidence>
<dbReference type="InterPro" id="IPR036396">
    <property type="entry name" value="Cyt_P450_sf"/>
</dbReference>
<dbReference type="Gene3D" id="1.10.630.10">
    <property type="entry name" value="Cytochrome P450"/>
    <property type="match status" value="1"/>
</dbReference>
<keyword evidence="3 4" id="KW-0408">Iron</keyword>
<keyword evidence="5" id="KW-0503">Monooxygenase</keyword>
<dbReference type="SUPFAM" id="SSF48264">
    <property type="entry name" value="Cytochrome P450"/>
    <property type="match status" value="1"/>
</dbReference>
<dbReference type="InterPro" id="IPR002401">
    <property type="entry name" value="Cyt_P450_E_grp-I"/>
</dbReference>
<dbReference type="PROSITE" id="PS00086">
    <property type="entry name" value="CYTOCHROME_P450"/>
    <property type="match status" value="1"/>
</dbReference>
<comment type="cofactor">
    <cofactor evidence="4">
        <name>heme</name>
        <dbReference type="ChEBI" id="CHEBI:30413"/>
    </cofactor>
</comment>
<sequence>MALVPILLQWLDLSKNQQTLFQYSLPFNLLFAFSIGFIIFRLVNGSSSKELNLPPSPPKLPIIGNLHQLGKLHNLHQTFHDLSKKYGPLMFLHTGNTSTLVVSSIEMVREIKINHDIPFANRPSSTASNMLFYGGINVGFAPYGEYWRQLRKIYVMELLSNKKVQSFKYVREEEAALMIEKISFACSMGTPIDIKELVTSLTNDVVCRCALGRKHGGQGGNYNFGEMANKVGKLLPAFCFGDLFPGLGWMDTLTGLIGRLKKVSGELDNFFDQIIDEHLSQNKHNDPNYNKDFVDLLLEVQNDNLHFTRDYMKAMILDLFVGGTDTTSTTIEWAMMELVKNPNVMKKAQEEVRKVVGKKNKVHDEDIHQMEYLKLVVKETLRLHPAVALNVLESSTITNVQGYNVPAKTAVFINNWSIHRDPKLWDRAEEFIPERFSENPIDFHGKDFKYIPFGTGRRSCPGLLFAIVAVEFAIANLLYWFDWEIPHGEEIDKTESFGLTVSKKIPLLLIPTSHFY</sequence>
<dbReference type="STRING" id="218851.A0A2G5E794"/>
<dbReference type="AlphaFoldDB" id="A0A2G5E794"/>
<dbReference type="InParanoid" id="A0A2G5E794"/>
<keyword evidence="2 4" id="KW-0479">Metal-binding</keyword>
<keyword evidence="5" id="KW-0560">Oxidoreductase</keyword>
<evidence type="ECO:0000313" key="7">
    <source>
        <dbReference type="EMBL" id="PIA51614.1"/>
    </source>
</evidence>
<dbReference type="Pfam" id="PF00067">
    <property type="entry name" value="p450"/>
    <property type="match status" value="1"/>
</dbReference>
<protein>
    <recommendedName>
        <fullName evidence="9">Cytochrome P450</fullName>
    </recommendedName>
</protein>
<gene>
    <name evidence="7" type="ORF">AQUCO_01100456v1</name>
</gene>
<dbReference type="CDD" id="cd11072">
    <property type="entry name" value="CYP71-like"/>
    <property type="match status" value="1"/>
</dbReference>
<evidence type="ECO:0000256" key="2">
    <source>
        <dbReference type="ARBA" id="ARBA00022723"/>
    </source>
</evidence>
<proteinExistence type="inferred from homology"/>
<keyword evidence="8" id="KW-1185">Reference proteome</keyword>
<dbReference type="PRINTS" id="PR00385">
    <property type="entry name" value="P450"/>
</dbReference>
<comment type="similarity">
    <text evidence="1 5">Belongs to the cytochrome P450 family.</text>
</comment>
<evidence type="ECO:0000313" key="8">
    <source>
        <dbReference type="Proteomes" id="UP000230069"/>
    </source>
</evidence>
<keyword evidence="6" id="KW-0472">Membrane</keyword>
<keyword evidence="6" id="KW-1133">Transmembrane helix</keyword>
<name>A0A2G5E794_AQUCA</name>
<organism evidence="7 8">
    <name type="scientific">Aquilegia coerulea</name>
    <name type="common">Rocky mountain columbine</name>
    <dbReference type="NCBI Taxonomy" id="218851"/>
    <lineage>
        <taxon>Eukaryota</taxon>
        <taxon>Viridiplantae</taxon>
        <taxon>Streptophyta</taxon>
        <taxon>Embryophyta</taxon>
        <taxon>Tracheophyta</taxon>
        <taxon>Spermatophyta</taxon>
        <taxon>Magnoliopsida</taxon>
        <taxon>Ranunculales</taxon>
        <taxon>Ranunculaceae</taxon>
        <taxon>Thalictroideae</taxon>
        <taxon>Aquilegia</taxon>
    </lineage>
</organism>
<dbReference type="PRINTS" id="PR00463">
    <property type="entry name" value="EP450I"/>
</dbReference>
<accession>A0A2G5E794</accession>
<dbReference type="GO" id="GO:0016705">
    <property type="term" value="F:oxidoreductase activity, acting on paired donors, with incorporation or reduction of molecular oxygen"/>
    <property type="evidence" value="ECO:0007669"/>
    <property type="project" value="InterPro"/>
</dbReference>
<feature type="binding site" description="axial binding residue" evidence="4">
    <location>
        <position position="460"/>
    </location>
    <ligand>
        <name>heme</name>
        <dbReference type="ChEBI" id="CHEBI:30413"/>
    </ligand>
    <ligandPart>
        <name>Fe</name>
        <dbReference type="ChEBI" id="CHEBI:18248"/>
    </ligandPart>
</feature>
<dbReference type="GO" id="GO:0005506">
    <property type="term" value="F:iron ion binding"/>
    <property type="evidence" value="ECO:0007669"/>
    <property type="project" value="InterPro"/>
</dbReference>
<feature type="transmembrane region" description="Helical" evidence="6">
    <location>
        <begin position="20"/>
        <end position="43"/>
    </location>
</feature>
<dbReference type="PANTHER" id="PTHR47955">
    <property type="entry name" value="CYTOCHROME P450 FAMILY 71 PROTEIN"/>
    <property type="match status" value="1"/>
</dbReference>
<dbReference type="GO" id="GO:0020037">
    <property type="term" value="F:heme binding"/>
    <property type="evidence" value="ECO:0007669"/>
    <property type="project" value="InterPro"/>
</dbReference>
<dbReference type="GO" id="GO:0044550">
    <property type="term" value="P:secondary metabolite biosynthetic process"/>
    <property type="evidence" value="ECO:0007669"/>
    <property type="project" value="UniProtKB-ARBA"/>
</dbReference>
<keyword evidence="4 5" id="KW-0349">Heme</keyword>
<dbReference type="InterPro" id="IPR017972">
    <property type="entry name" value="Cyt_P450_CS"/>
</dbReference>
<evidence type="ECO:0000256" key="1">
    <source>
        <dbReference type="ARBA" id="ARBA00010617"/>
    </source>
</evidence>
<dbReference type="FunFam" id="1.10.630.10:FF:000011">
    <property type="entry name" value="Cytochrome P450 83B1"/>
    <property type="match status" value="1"/>
</dbReference>
<dbReference type="OrthoDB" id="1470350at2759"/>
<evidence type="ECO:0000256" key="5">
    <source>
        <dbReference type="RuleBase" id="RU000461"/>
    </source>
</evidence>
<keyword evidence="6" id="KW-0812">Transmembrane</keyword>
<dbReference type="InterPro" id="IPR001128">
    <property type="entry name" value="Cyt_P450"/>
</dbReference>
<dbReference type="EMBL" id="KZ305028">
    <property type="protein sequence ID" value="PIA51614.1"/>
    <property type="molecule type" value="Genomic_DNA"/>
</dbReference>